<name>A0A1C3P0I0_9ACTN</name>
<proteinExistence type="predicted"/>
<reference evidence="3" key="1">
    <citation type="submission" date="2016-02" db="EMBL/GenBank/DDBJ databases">
        <authorList>
            <person name="Wibberg D."/>
        </authorList>
    </citation>
    <scope>NUCLEOTIDE SEQUENCE [LARGE SCALE GENOMIC DNA]</scope>
</reference>
<protein>
    <submittedName>
        <fullName evidence="2">Formiminotransferase-cyclodeaminase</fullName>
    </submittedName>
</protein>
<evidence type="ECO:0000313" key="3">
    <source>
        <dbReference type="Proteomes" id="UP000199013"/>
    </source>
</evidence>
<keyword evidence="2" id="KW-0808">Transferase</keyword>
<dbReference type="Proteomes" id="UP000199013">
    <property type="component" value="Unassembled WGS sequence"/>
</dbReference>
<dbReference type="GO" id="GO:0016740">
    <property type="term" value="F:transferase activity"/>
    <property type="evidence" value="ECO:0007669"/>
    <property type="project" value="UniProtKB-KW"/>
</dbReference>
<dbReference type="SUPFAM" id="SSF101262">
    <property type="entry name" value="Methenyltetrahydrofolate cyclohydrolase-like"/>
    <property type="match status" value="1"/>
</dbReference>
<gene>
    <name evidence="2" type="ORF">FDG2_3732</name>
</gene>
<dbReference type="InterPro" id="IPR007044">
    <property type="entry name" value="Cyclodeamin/CycHdrlase"/>
</dbReference>
<dbReference type="InterPro" id="IPR036178">
    <property type="entry name" value="Formintransfe-cycloase-like_sf"/>
</dbReference>
<keyword evidence="3" id="KW-1185">Reference proteome</keyword>
<evidence type="ECO:0000313" key="2">
    <source>
        <dbReference type="EMBL" id="SBW23313.1"/>
    </source>
</evidence>
<dbReference type="EMBL" id="FLUV01001563">
    <property type="protein sequence ID" value="SBW23313.1"/>
    <property type="molecule type" value="Genomic_DNA"/>
</dbReference>
<dbReference type="Pfam" id="PF04961">
    <property type="entry name" value="FTCD_C"/>
    <property type="match status" value="1"/>
</dbReference>
<evidence type="ECO:0000259" key="1">
    <source>
        <dbReference type="Pfam" id="PF04961"/>
    </source>
</evidence>
<feature type="domain" description="Cyclodeaminase/cyclohydrolase" evidence="1">
    <location>
        <begin position="5"/>
        <end position="183"/>
    </location>
</feature>
<sequence length="207" mass="20454">MDDETMAEFLADLASPAPAPGGGAAAALQAALGAALVSMVCNLTIGKPRYAEHEATMLSALIEADKARAEALALANADARAFAAVSDAYKLPKGTEDERAERSRAIQAALGTAAEVPLHTAAVAAAVVGLCAAIVDGANVNVLSDVGVAAASARAALDSAAINVRVNTAAMTDAGARERAAAALAEHLASVATADGIVRAVGERIGS</sequence>
<accession>A0A1C3P0I0</accession>
<dbReference type="AlphaFoldDB" id="A0A1C3P0I0"/>
<organism evidence="2 3">
    <name type="scientific">Candidatus Protofrankia californiensis</name>
    <dbReference type="NCBI Taxonomy" id="1839754"/>
    <lineage>
        <taxon>Bacteria</taxon>
        <taxon>Bacillati</taxon>
        <taxon>Actinomycetota</taxon>
        <taxon>Actinomycetes</taxon>
        <taxon>Frankiales</taxon>
        <taxon>Frankiaceae</taxon>
        <taxon>Protofrankia</taxon>
    </lineage>
</organism>
<dbReference type="Gene3D" id="1.20.120.680">
    <property type="entry name" value="Formiminotetrahydrofolate cyclodeaminase monomer, up-and-down helical bundle"/>
    <property type="match status" value="1"/>
</dbReference>